<dbReference type="EMBL" id="JACEIK010000001">
    <property type="protein sequence ID" value="MCD7445782.1"/>
    <property type="molecule type" value="Genomic_DNA"/>
</dbReference>
<accession>A0ABS8RFN1</accession>
<evidence type="ECO:0000313" key="3">
    <source>
        <dbReference type="Proteomes" id="UP000823775"/>
    </source>
</evidence>
<feature type="region of interest" description="Disordered" evidence="1">
    <location>
        <begin position="1"/>
        <end position="44"/>
    </location>
</feature>
<gene>
    <name evidence="2" type="ORF">HAX54_000020</name>
</gene>
<evidence type="ECO:0000313" key="2">
    <source>
        <dbReference type="EMBL" id="MCD7445782.1"/>
    </source>
</evidence>
<sequence length="106" mass="12486">MRSVIERYNTAKEETHKLGDPSSEVKPVEKELSSRREDSKTEDAKTLYQDSKNMELLQTWPLFLHYHNDILGYHWLKGKQKPEGLGSLDYEKLQRNKKFPSKNSSF</sequence>
<evidence type="ECO:0000256" key="1">
    <source>
        <dbReference type="SAM" id="MobiDB-lite"/>
    </source>
</evidence>
<dbReference type="Proteomes" id="UP000823775">
    <property type="component" value="Unassembled WGS sequence"/>
</dbReference>
<proteinExistence type="predicted"/>
<reference evidence="2 3" key="1">
    <citation type="journal article" date="2021" name="BMC Genomics">
        <title>Datura genome reveals duplications of psychoactive alkaloid biosynthetic genes and high mutation rate following tissue culture.</title>
        <authorList>
            <person name="Rajewski A."/>
            <person name="Carter-House D."/>
            <person name="Stajich J."/>
            <person name="Litt A."/>
        </authorList>
    </citation>
    <scope>NUCLEOTIDE SEQUENCE [LARGE SCALE GENOMIC DNA]</scope>
    <source>
        <strain evidence="2">AR-01</strain>
    </source>
</reference>
<name>A0ABS8RFN1_DATST</name>
<feature type="compositionally biased region" description="Basic and acidic residues" evidence="1">
    <location>
        <begin position="9"/>
        <end position="19"/>
    </location>
</feature>
<feature type="region of interest" description="Disordered" evidence="1">
    <location>
        <begin position="87"/>
        <end position="106"/>
    </location>
</feature>
<organism evidence="2 3">
    <name type="scientific">Datura stramonium</name>
    <name type="common">Jimsonweed</name>
    <name type="synonym">Common thornapple</name>
    <dbReference type="NCBI Taxonomy" id="4076"/>
    <lineage>
        <taxon>Eukaryota</taxon>
        <taxon>Viridiplantae</taxon>
        <taxon>Streptophyta</taxon>
        <taxon>Embryophyta</taxon>
        <taxon>Tracheophyta</taxon>
        <taxon>Spermatophyta</taxon>
        <taxon>Magnoliopsida</taxon>
        <taxon>eudicotyledons</taxon>
        <taxon>Gunneridae</taxon>
        <taxon>Pentapetalae</taxon>
        <taxon>asterids</taxon>
        <taxon>lamiids</taxon>
        <taxon>Solanales</taxon>
        <taxon>Solanaceae</taxon>
        <taxon>Solanoideae</taxon>
        <taxon>Datureae</taxon>
        <taxon>Datura</taxon>
    </lineage>
</organism>
<keyword evidence="3" id="KW-1185">Reference proteome</keyword>
<comment type="caution">
    <text evidence="2">The sequence shown here is derived from an EMBL/GenBank/DDBJ whole genome shotgun (WGS) entry which is preliminary data.</text>
</comment>
<feature type="compositionally biased region" description="Basic and acidic residues" evidence="1">
    <location>
        <begin position="26"/>
        <end position="44"/>
    </location>
</feature>
<protein>
    <submittedName>
        <fullName evidence="2">Uncharacterized protein</fullName>
    </submittedName>
</protein>